<evidence type="ECO:0000313" key="3">
    <source>
        <dbReference type="Proteomes" id="UP000244060"/>
    </source>
</evidence>
<reference evidence="2 3" key="1">
    <citation type="submission" date="2018-04" db="EMBL/GenBank/DDBJ databases">
        <title>Genomic Encyclopedia of Type Strains, Phase III (KMG-III): the genomes of soil and plant-associated and newly described type strains.</title>
        <authorList>
            <person name="Whitman W."/>
        </authorList>
    </citation>
    <scope>NUCLEOTIDE SEQUENCE [LARGE SCALE GENOMIC DNA]</scope>
    <source>
        <strain evidence="2 3">KA25</strain>
    </source>
</reference>
<dbReference type="Proteomes" id="UP000244060">
    <property type="component" value="Unassembled WGS sequence"/>
</dbReference>
<organism evidence="2 3">
    <name type="scientific">Cereibacter azotoformans</name>
    <dbReference type="NCBI Taxonomy" id="43057"/>
    <lineage>
        <taxon>Bacteria</taxon>
        <taxon>Pseudomonadati</taxon>
        <taxon>Pseudomonadota</taxon>
        <taxon>Alphaproteobacteria</taxon>
        <taxon>Rhodobacterales</taxon>
        <taxon>Paracoccaceae</taxon>
        <taxon>Cereibacter</taxon>
    </lineage>
</organism>
<feature type="region of interest" description="Disordered" evidence="1">
    <location>
        <begin position="1"/>
        <end position="36"/>
    </location>
</feature>
<dbReference type="EMBL" id="QAOT01000002">
    <property type="protein sequence ID" value="PTR20501.1"/>
    <property type="molecule type" value="Genomic_DNA"/>
</dbReference>
<proteinExistence type="predicted"/>
<keyword evidence="3" id="KW-1185">Reference proteome</keyword>
<accession>A0A2T5KDK6</accession>
<dbReference type="AlphaFoldDB" id="A0A2T5KDK6"/>
<comment type="caution">
    <text evidence="2">The sequence shown here is derived from an EMBL/GenBank/DDBJ whole genome shotgun (WGS) entry which is preliminary data.</text>
</comment>
<protein>
    <submittedName>
        <fullName evidence="2">Uncharacterized protein</fullName>
    </submittedName>
</protein>
<sequence length="36" mass="3811">MTDRRTHPSQGRAPTATLGHCGAPSRHQSPGAEDRA</sequence>
<gene>
    <name evidence="2" type="ORF">C8J28_102266</name>
</gene>
<evidence type="ECO:0000313" key="2">
    <source>
        <dbReference type="EMBL" id="PTR20501.1"/>
    </source>
</evidence>
<evidence type="ECO:0000256" key="1">
    <source>
        <dbReference type="SAM" id="MobiDB-lite"/>
    </source>
</evidence>
<name>A0A2T5KDK6_9RHOB</name>